<dbReference type="Pfam" id="PF04815">
    <property type="entry name" value="Sec23_helical"/>
    <property type="match status" value="1"/>
</dbReference>
<feature type="region of interest" description="Disordered" evidence="9">
    <location>
        <begin position="204"/>
        <end position="223"/>
    </location>
</feature>
<evidence type="ECO:0000256" key="6">
    <source>
        <dbReference type="ARBA" id="ARBA00022927"/>
    </source>
</evidence>
<feature type="domain" description="Sec23/Sec24 beta-sandwich" evidence="13">
    <location>
        <begin position="652"/>
        <end position="736"/>
    </location>
</feature>
<dbReference type="InterPro" id="IPR036175">
    <property type="entry name" value="Sec23/24_helical_dom_sf"/>
</dbReference>
<keyword evidence="4" id="KW-0813">Transport</keyword>
<dbReference type="Gene3D" id="2.30.30.380">
    <property type="entry name" value="Zn-finger domain of Sec23/24"/>
    <property type="match status" value="1"/>
</dbReference>
<dbReference type="InterPro" id="IPR036180">
    <property type="entry name" value="Gelsolin-like_dom_sf"/>
</dbReference>
<dbReference type="OrthoDB" id="49016at2759"/>
<dbReference type="InterPro" id="IPR036174">
    <property type="entry name" value="Znf_Sec23_Sec24_sf"/>
</dbReference>
<dbReference type="InterPro" id="IPR006896">
    <property type="entry name" value="Sec23/24_trunk_dom"/>
</dbReference>
<evidence type="ECO:0000313" key="15">
    <source>
        <dbReference type="Proteomes" id="UP000664169"/>
    </source>
</evidence>
<dbReference type="InterPro" id="IPR012990">
    <property type="entry name" value="Beta-sandwich_Sec23_24"/>
</dbReference>
<dbReference type="Pfam" id="PF04811">
    <property type="entry name" value="Sec23_trunk"/>
    <property type="match status" value="1"/>
</dbReference>
<dbReference type="InterPro" id="IPR036465">
    <property type="entry name" value="vWFA_dom_sf"/>
</dbReference>
<keyword evidence="15" id="KW-1185">Reference proteome</keyword>
<dbReference type="AlphaFoldDB" id="A0A8H3F5E3"/>
<evidence type="ECO:0000256" key="3">
    <source>
        <dbReference type="ARBA" id="ARBA00008334"/>
    </source>
</evidence>
<dbReference type="GO" id="GO:0005789">
    <property type="term" value="C:endoplasmic reticulum membrane"/>
    <property type="evidence" value="ECO:0007669"/>
    <property type="project" value="UniProtKB-SubCell"/>
</dbReference>
<dbReference type="InterPro" id="IPR029006">
    <property type="entry name" value="ADF-H/Gelsolin-like_dom_sf"/>
</dbReference>
<dbReference type="InterPro" id="IPR006900">
    <property type="entry name" value="Sec23/24_helical_dom"/>
</dbReference>
<dbReference type="Gene3D" id="3.40.50.410">
    <property type="entry name" value="von Willebrand factor, type A domain"/>
    <property type="match status" value="1"/>
</dbReference>
<dbReference type="Gene3D" id="1.20.120.730">
    <property type="entry name" value="Sec23/Sec24 helical domain"/>
    <property type="match status" value="1"/>
</dbReference>
<organism evidence="14 15">
    <name type="scientific">Gomphillus americanus</name>
    <dbReference type="NCBI Taxonomy" id="1940652"/>
    <lineage>
        <taxon>Eukaryota</taxon>
        <taxon>Fungi</taxon>
        <taxon>Dikarya</taxon>
        <taxon>Ascomycota</taxon>
        <taxon>Pezizomycotina</taxon>
        <taxon>Lecanoromycetes</taxon>
        <taxon>OSLEUM clade</taxon>
        <taxon>Ostropomycetidae</taxon>
        <taxon>Ostropales</taxon>
        <taxon>Graphidaceae</taxon>
        <taxon>Gomphilloideae</taxon>
        <taxon>Gomphillus</taxon>
    </lineage>
</organism>
<name>A0A8H3F5E3_9LECA</name>
<evidence type="ECO:0000256" key="9">
    <source>
        <dbReference type="SAM" id="MobiDB-lite"/>
    </source>
</evidence>
<dbReference type="SUPFAM" id="SSF81811">
    <property type="entry name" value="Helical domain of Sec23/24"/>
    <property type="match status" value="1"/>
</dbReference>
<feature type="domain" description="Zinc finger Sec23/Sec24-type" evidence="10">
    <location>
        <begin position="316"/>
        <end position="354"/>
    </location>
</feature>
<evidence type="ECO:0000256" key="7">
    <source>
        <dbReference type="ARBA" id="ARBA00023329"/>
    </source>
</evidence>
<evidence type="ECO:0000256" key="5">
    <source>
        <dbReference type="ARBA" id="ARBA00022892"/>
    </source>
</evidence>
<comment type="subcellular location">
    <subcellularLocation>
        <location evidence="1">Cytoplasmic vesicle</location>
        <location evidence="1">COPII-coated vesicle membrane</location>
        <topology evidence="1">Peripheral membrane protein</topology>
        <orientation evidence="1">Cytoplasmic side</orientation>
    </subcellularLocation>
    <subcellularLocation>
        <location evidence="2">Endoplasmic reticulum membrane</location>
        <topology evidence="2">Peripheral membrane protein</topology>
        <orientation evidence="2">Cytoplasmic side</orientation>
    </subcellularLocation>
</comment>
<evidence type="ECO:0000259" key="10">
    <source>
        <dbReference type="Pfam" id="PF04810"/>
    </source>
</evidence>
<dbReference type="GO" id="GO:0000149">
    <property type="term" value="F:SNARE binding"/>
    <property type="evidence" value="ECO:0007669"/>
    <property type="project" value="TreeGrafter"/>
</dbReference>
<dbReference type="EMBL" id="CAJPDQ010000012">
    <property type="protein sequence ID" value="CAF9917369.1"/>
    <property type="molecule type" value="Genomic_DNA"/>
</dbReference>
<evidence type="ECO:0000256" key="2">
    <source>
        <dbReference type="ARBA" id="ARBA00004397"/>
    </source>
</evidence>
<gene>
    <name evidence="14" type="ORF">GOMPHAMPRED_001227</name>
</gene>
<comment type="function">
    <text evidence="8">Component of the coat protein complex II (COPII) which promotes the formation of transport vesicles from the endoplasmic reticulum (ER). The coat has two main functions, the physical deformation of the endoplasmic reticulum membrane into vesicles and the selection of cargo molecules.</text>
</comment>
<reference evidence="14" key="1">
    <citation type="submission" date="2021-03" db="EMBL/GenBank/DDBJ databases">
        <authorList>
            <person name="Tagirdzhanova G."/>
        </authorList>
    </citation>
    <scope>NUCLEOTIDE SEQUENCE</scope>
</reference>
<dbReference type="PANTHER" id="PTHR13803:SF4">
    <property type="entry name" value="SECRETORY 24CD, ISOFORM C"/>
    <property type="match status" value="1"/>
</dbReference>
<feature type="domain" description="Sec23/Sec24 trunk" evidence="11">
    <location>
        <begin position="391"/>
        <end position="645"/>
    </location>
</feature>
<comment type="similarity">
    <text evidence="3">Belongs to the SEC23/SEC24 family. SEC24 subfamily.</text>
</comment>
<dbReference type="SUPFAM" id="SSF82919">
    <property type="entry name" value="Zn-finger domain of Sec23/24"/>
    <property type="match status" value="1"/>
</dbReference>
<evidence type="ECO:0000256" key="8">
    <source>
        <dbReference type="ARBA" id="ARBA00025471"/>
    </source>
</evidence>
<dbReference type="Gene3D" id="2.60.40.1670">
    <property type="entry name" value="beta-sandwich domain of Sec23/24"/>
    <property type="match status" value="1"/>
</dbReference>
<dbReference type="Proteomes" id="UP000664169">
    <property type="component" value="Unassembled WGS sequence"/>
</dbReference>
<dbReference type="InterPro" id="IPR006895">
    <property type="entry name" value="Znf_Sec23_Sec24"/>
</dbReference>
<dbReference type="InterPro" id="IPR050550">
    <property type="entry name" value="SEC23_SEC24_subfamily"/>
</dbReference>
<sequence length="1037" mass="113448">MSDFTTYHALAEENGKKTVPPTINVPEQPATPLTHSAAEAPKTAGYAPPQAYPLSVGSPGVAPPRSAGFPSNAYNLQHANMPQGQLPAGILSPYPHGFMSPQQGQFTPTSPSPIGSLDAQMNNLNVGGTTRKKKDRHAYHTLDQGTGSSQAFNGIPQGSTNPSEFLNASPMPSPFLSQPVTPAMNQFPAAAGTFVSATKGRTGAATVDTSGTSGRVDPDQIPSIPRARDQAALHYQTHDYKTMEQHLPPPSSIPYNAIDQGNSSPKYARLTLNNIPHTSEALNSTALPLGLVIQPLAALSSGEQPVPVLDFGERGPPRCSRCRTYVNPFMSFRSGGNKFVCNMCTFPNDVPSDYFAPTDHAGNRIDRDQRPELNQGTVEFLVPKEFWTREPVPMRHVFVIDVTQEAVNRGFLEAFCDGILNALYGEITQEDANEDGSVPEHLRAIPPGSKVAFITYDKEAHFYSCSPGLLQPQMLVMSEMEDPFVPIGSDSLFCDPYESRALITSLLNQLPKIFSAVRNPEPALLPVLDAAMSSLVDTGGKIICSLSALPTWGPGRLFRRDDSKLHGIDTEKKLFQTEHSGWKRTADKMVELGVGVDFFIASPGGVYMDLATIGHISATTGGEVFHFPNWHGPRDNLKLSAEVKHIVTRETGYQAVMKVRCSNGLQISTYQGNFKQQSSVSDLEFGTIDADKTIGVMFSYDGKLDPRLDAHFQCALLYTTASGERRVRCINTVASVSEGGAELMRHVDQDAVVCVIAKEAAMRMTERNLKEIRHSITEKTIDILASYRKGYSSDHPPGQLVLPENLKEFSMFTLGMLKCRAFKAGAEPSDRRTQVMRTIRSGSALTTSLLLYPRIFSLHDLPPTSGFPDPNTEQLVIPAHLRASFSRIQEGGAYLVSDGQTTLIWLHSHVSPALLEDLFGPGFTTLQSLQADLNELPILQTHLNAQARNLLAYWNSHLGSRKQTIQLARQGLDGAEYEFARLLVEDRNAEAQSYVDWLVHVHRGVQMDLAGQRKRGQTAQDKEDGEQTLANLRSMGW</sequence>
<protein>
    <recommendedName>
        <fullName evidence="16">Sec23/Sec24 family protein</fullName>
    </recommendedName>
</protein>
<dbReference type="SUPFAM" id="SSF82754">
    <property type="entry name" value="C-terminal, gelsolin-like domain of Sec23/24"/>
    <property type="match status" value="1"/>
</dbReference>
<accession>A0A8H3F5E3</accession>
<dbReference type="SUPFAM" id="SSF53300">
    <property type="entry name" value="vWA-like"/>
    <property type="match status" value="1"/>
</dbReference>
<dbReference type="GO" id="GO:0030127">
    <property type="term" value="C:COPII vesicle coat"/>
    <property type="evidence" value="ECO:0007669"/>
    <property type="project" value="InterPro"/>
</dbReference>
<dbReference type="PANTHER" id="PTHR13803">
    <property type="entry name" value="SEC24-RELATED PROTEIN"/>
    <property type="match status" value="1"/>
</dbReference>
<evidence type="ECO:0000259" key="11">
    <source>
        <dbReference type="Pfam" id="PF04811"/>
    </source>
</evidence>
<proteinExistence type="inferred from homology"/>
<evidence type="ECO:0000313" key="14">
    <source>
        <dbReference type="EMBL" id="CAF9917369.1"/>
    </source>
</evidence>
<feature type="region of interest" description="Disordered" evidence="9">
    <location>
        <begin position="11"/>
        <end position="46"/>
    </location>
</feature>
<evidence type="ECO:0000259" key="12">
    <source>
        <dbReference type="Pfam" id="PF04815"/>
    </source>
</evidence>
<feature type="domain" description="Sec23/Sec24 helical" evidence="12">
    <location>
        <begin position="748"/>
        <end position="841"/>
    </location>
</feature>
<keyword evidence="7" id="KW-0968">Cytoplasmic vesicle</keyword>
<dbReference type="Pfam" id="PF08033">
    <property type="entry name" value="Sec23_BS"/>
    <property type="match status" value="1"/>
</dbReference>
<dbReference type="GO" id="GO:0090110">
    <property type="term" value="P:COPII-coated vesicle cargo loading"/>
    <property type="evidence" value="ECO:0007669"/>
    <property type="project" value="TreeGrafter"/>
</dbReference>
<evidence type="ECO:0000259" key="13">
    <source>
        <dbReference type="Pfam" id="PF08033"/>
    </source>
</evidence>
<dbReference type="GO" id="GO:0006886">
    <property type="term" value="P:intracellular protein transport"/>
    <property type="evidence" value="ECO:0007669"/>
    <property type="project" value="InterPro"/>
</dbReference>
<dbReference type="SUPFAM" id="SSF81995">
    <property type="entry name" value="beta-sandwich domain of Sec23/24"/>
    <property type="match status" value="1"/>
</dbReference>
<evidence type="ECO:0008006" key="16">
    <source>
        <dbReference type="Google" id="ProtNLM"/>
    </source>
</evidence>
<dbReference type="GO" id="GO:0070971">
    <property type="term" value="C:endoplasmic reticulum exit site"/>
    <property type="evidence" value="ECO:0007669"/>
    <property type="project" value="TreeGrafter"/>
</dbReference>
<evidence type="ECO:0000256" key="4">
    <source>
        <dbReference type="ARBA" id="ARBA00022448"/>
    </source>
</evidence>
<dbReference type="Gene3D" id="3.40.20.10">
    <property type="entry name" value="Severin"/>
    <property type="match status" value="1"/>
</dbReference>
<keyword evidence="5" id="KW-0931">ER-Golgi transport</keyword>
<dbReference type="GO" id="GO:0008270">
    <property type="term" value="F:zinc ion binding"/>
    <property type="evidence" value="ECO:0007669"/>
    <property type="project" value="InterPro"/>
</dbReference>
<keyword evidence="6" id="KW-0653">Protein transport</keyword>
<dbReference type="Pfam" id="PF04810">
    <property type="entry name" value="zf-Sec23_Sec24"/>
    <property type="match status" value="1"/>
</dbReference>
<comment type="caution">
    <text evidence="14">The sequence shown here is derived from an EMBL/GenBank/DDBJ whole genome shotgun (WGS) entry which is preliminary data.</text>
</comment>
<evidence type="ECO:0000256" key="1">
    <source>
        <dbReference type="ARBA" id="ARBA00004299"/>
    </source>
</evidence>